<sequence>MIRSAFESAASAHPEMHDPKSRAMYGVDVMLDASFQPKLSEVTYCPDRGRACKYDTEAIVGGGGTVKGRDFFNVVFGCLFLNETVHPYGAGVEFKHF</sequence>
<accession>A0A6A3D7S9</accession>
<comment type="caution">
    <text evidence="1">The sequence shown here is derived from an EMBL/GenBank/DDBJ whole genome shotgun (WGS) entry which is preliminary data.</text>
</comment>
<dbReference type="PANTHER" id="PTHR46088">
    <property type="entry name" value="TUBULIN--TYROSINE LIGASE-LIKE PROTEIN 12"/>
    <property type="match status" value="1"/>
</dbReference>
<dbReference type="EMBL" id="VEPZ02000032">
    <property type="protein sequence ID" value="KAE8735302.1"/>
    <property type="molecule type" value="Genomic_DNA"/>
</dbReference>
<dbReference type="AlphaFoldDB" id="A0A6A3D7S9"/>
<dbReference type="GO" id="GO:0005737">
    <property type="term" value="C:cytoplasm"/>
    <property type="evidence" value="ECO:0007669"/>
    <property type="project" value="TreeGrafter"/>
</dbReference>
<evidence type="ECO:0000313" key="2">
    <source>
        <dbReference type="Proteomes" id="UP000436088"/>
    </source>
</evidence>
<evidence type="ECO:0000313" key="1">
    <source>
        <dbReference type="EMBL" id="KAE8735302.1"/>
    </source>
</evidence>
<reference evidence="1" key="1">
    <citation type="submission" date="2019-09" db="EMBL/GenBank/DDBJ databases">
        <title>Draft genome information of white flower Hibiscus syriacus.</title>
        <authorList>
            <person name="Kim Y.-M."/>
        </authorList>
    </citation>
    <scope>NUCLEOTIDE SEQUENCE [LARGE SCALE GENOMIC DNA]</scope>
    <source>
        <strain evidence="1">YM2019G1</strain>
    </source>
</reference>
<dbReference type="PANTHER" id="PTHR46088:SF1">
    <property type="entry name" value="TUBULIN--TYROSINE LIGASE-LIKE PROTEIN 12"/>
    <property type="match status" value="1"/>
</dbReference>
<name>A0A6A3D7S9_HIBSY</name>
<dbReference type="Pfam" id="PF03133">
    <property type="entry name" value="TTL"/>
    <property type="match status" value="1"/>
</dbReference>
<proteinExistence type="predicted"/>
<dbReference type="Gene3D" id="3.30.470.20">
    <property type="entry name" value="ATP-grasp fold, B domain"/>
    <property type="match status" value="1"/>
</dbReference>
<dbReference type="InterPro" id="IPR027749">
    <property type="entry name" value="TTLL12"/>
</dbReference>
<protein>
    <submittedName>
        <fullName evidence="1">Uncharacterized protein</fullName>
    </submittedName>
</protein>
<organism evidence="1 2">
    <name type="scientific">Hibiscus syriacus</name>
    <name type="common">Rose of Sharon</name>
    <dbReference type="NCBI Taxonomy" id="106335"/>
    <lineage>
        <taxon>Eukaryota</taxon>
        <taxon>Viridiplantae</taxon>
        <taxon>Streptophyta</taxon>
        <taxon>Embryophyta</taxon>
        <taxon>Tracheophyta</taxon>
        <taxon>Spermatophyta</taxon>
        <taxon>Magnoliopsida</taxon>
        <taxon>eudicotyledons</taxon>
        <taxon>Gunneridae</taxon>
        <taxon>Pentapetalae</taxon>
        <taxon>rosids</taxon>
        <taxon>malvids</taxon>
        <taxon>Malvales</taxon>
        <taxon>Malvaceae</taxon>
        <taxon>Malvoideae</taxon>
        <taxon>Hibiscus</taxon>
    </lineage>
</organism>
<gene>
    <name evidence="1" type="ORF">F3Y22_tig00000340pilonHSYRG00184</name>
</gene>
<dbReference type="InterPro" id="IPR004344">
    <property type="entry name" value="TTL/TTLL_fam"/>
</dbReference>
<dbReference type="Proteomes" id="UP000436088">
    <property type="component" value="Unassembled WGS sequence"/>
</dbReference>
<keyword evidence="2" id="KW-1185">Reference proteome</keyword>